<keyword evidence="2" id="KW-1185">Reference proteome</keyword>
<dbReference type="EMBL" id="JAIWYP010000053">
    <property type="protein sequence ID" value="KAH3690822.1"/>
    <property type="molecule type" value="Genomic_DNA"/>
</dbReference>
<dbReference type="Proteomes" id="UP000828390">
    <property type="component" value="Unassembled WGS sequence"/>
</dbReference>
<sequence length="67" mass="7425">MRNYTNIISGGSIIYTLEVTVFYLAESCLNVSVYSYNGISRLDQHMCVNGPTSRVLTTAVSKMVKVD</sequence>
<comment type="caution">
    <text evidence="1">The sequence shown here is derived from an EMBL/GenBank/DDBJ whole genome shotgun (WGS) entry which is preliminary data.</text>
</comment>
<evidence type="ECO:0000313" key="1">
    <source>
        <dbReference type="EMBL" id="KAH3690822.1"/>
    </source>
</evidence>
<reference evidence="1" key="1">
    <citation type="journal article" date="2019" name="bioRxiv">
        <title>The Genome of the Zebra Mussel, Dreissena polymorpha: A Resource for Invasive Species Research.</title>
        <authorList>
            <person name="McCartney M.A."/>
            <person name="Auch B."/>
            <person name="Kono T."/>
            <person name="Mallez S."/>
            <person name="Zhang Y."/>
            <person name="Obille A."/>
            <person name="Becker A."/>
            <person name="Abrahante J.E."/>
            <person name="Garbe J."/>
            <person name="Badalamenti J.P."/>
            <person name="Herman A."/>
            <person name="Mangelson H."/>
            <person name="Liachko I."/>
            <person name="Sullivan S."/>
            <person name="Sone E.D."/>
            <person name="Koren S."/>
            <person name="Silverstein K.A.T."/>
            <person name="Beckman K.B."/>
            <person name="Gohl D.M."/>
        </authorList>
    </citation>
    <scope>NUCLEOTIDE SEQUENCE</scope>
    <source>
        <strain evidence="1">Duluth1</strain>
        <tissue evidence="1">Whole animal</tissue>
    </source>
</reference>
<organism evidence="1 2">
    <name type="scientific">Dreissena polymorpha</name>
    <name type="common">Zebra mussel</name>
    <name type="synonym">Mytilus polymorpha</name>
    <dbReference type="NCBI Taxonomy" id="45954"/>
    <lineage>
        <taxon>Eukaryota</taxon>
        <taxon>Metazoa</taxon>
        <taxon>Spiralia</taxon>
        <taxon>Lophotrochozoa</taxon>
        <taxon>Mollusca</taxon>
        <taxon>Bivalvia</taxon>
        <taxon>Autobranchia</taxon>
        <taxon>Heteroconchia</taxon>
        <taxon>Euheterodonta</taxon>
        <taxon>Imparidentia</taxon>
        <taxon>Neoheterodontei</taxon>
        <taxon>Myida</taxon>
        <taxon>Dreissenoidea</taxon>
        <taxon>Dreissenidae</taxon>
        <taxon>Dreissena</taxon>
    </lineage>
</organism>
<proteinExistence type="predicted"/>
<evidence type="ECO:0000313" key="2">
    <source>
        <dbReference type="Proteomes" id="UP000828390"/>
    </source>
</evidence>
<gene>
    <name evidence="1" type="ORF">DPMN_191678</name>
</gene>
<accession>A0A9D3Y1X3</accession>
<protein>
    <submittedName>
        <fullName evidence="1">Uncharacterized protein</fullName>
    </submittedName>
</protein>
<name>A0A9D3Y1X3_DREPO</name>
<reference evidence="1" key="2">
    <citation type="submission" date="2020-11" db="EMBL/GenBank/DDBJ databases">
        <authorList>
            <person name="McCartney M.A."/>
            <person name="Auch B."/>
            <person name="Kono T."/>
            <person name="Mallez S."/>
            <person name="Becker A."/>
            <person name="Gohl D.M."/>
            <person name="Silverstein K.A.T."/>
            <person name="Koren S."/>
            <person name="Bechman K.B."/>
            <person name="Herman A."/>
            <person name="Abrahante J.E."/>
            <person name="Garbe J."/>
        </authorList>
    </citation>
    <scope>NUCLEOTIDE SEQUENCE</scope>
    <source>
        <strain evidence="1">Duluth1</strain>
        <tissue evidence="1">Whole animal</tissue>
    </source>
</reference>
<dbReference type="AlphaFoldDB" id="A0A9D3Y1X3"/>